<name>A0A165CSL2_9BASI</name>
<dbReference type="EMBL" id="KV424113">
    <property type="protein sequence ID" value="KZT51320.1"/>
    <property type="molecule type" value="Genomic_DNA"/>
</dbReference>
<organism evidence="2 3">
    <name type="scientific">Calocera cornea HHB12733</name>
    <dbReference type="NCBI Taxonomy" id="1353952"/>
    <lineage>
        <taxon>Eukaryota</taxon>
        <taxon>Fungi</taxon>
        <taxon>Dikarya</taxon>
        <taxon>Basidiomycota</taxon>
        <taxon>Agaricomycotina</taxon>
        <taxon>Dacrymycetes</taxon>
        <taxon>Dacrymycetales</taxon>
        <taxon>Dacrymycetaceae</taxon>
        <taxon>Calocera</taxon>
    </lineage>
</organism>
<keyword evidence="1" id="KW-0472">Membrane</keyword>
<dbReference type="Proteomes" id="UP000076842">
    <property type="component" value="Unassembled WGS sequence"/>
</dbReference>
<sequence>MITMRRCTGPSMRLEAVQLGLMVDENCVWLEVKVEYGGSHDNTTVYAQVEKNGHPKAVEEQIGLEQGWPSGVIVQWEDVVRTVKHISNTRHTVLPLPAKNISYIDARCGRTWIQFQPGDQKPLVDGQHPMPAHLSLSSWEAHVSSLFLAHERAECNWVEISFHSDTTAALEKHDTHIGDKYYVLSGHGRALPVVPPSPGLIRDWKDITCLMRFFNLARHAELESRLISEAPQPAHEYLHLSTNHFSPRYRSRSTGLSLNAGCGRISTCLFTPRHVSSSTDPSPSVDFILKQVKRWADVDQDTGEDRSCSWIVVSFLNHTGLPTPTVLWEVYIQTNLGVDKGTPLPDGKSSLVLAELQSILEALNWSQDPDYGNLSEEPIENTVPSDSRYVNRTLLFGADSQLEKGSPSQDVLLKDAPPTSHVMLPQGDLAWLQREVPWHAYVVAVCGEQTHTLQPSFPFTSPSRYQRLDQWLSMIKNCFSLDRPPDFLDVGFFWQEVRNSKINLGPHHTLFVASKGWHSTLEQTGDLHRVPVVQWEDFVDGMKTMTWAPSPTLPPGRRAGGPACVANACQSLATKINCWMQQDVTLPFSLAGLFGFHAPSARTSTDAVSIIDATAQSLGMSRGWFVVVLSIFAVELVAVCLLLRIVRRRRAEAAAVEEGLATVVPKEDC</sequence>
<keyword evidence="3" id="KW-1185">Reference proteome</keyword>
<gene>
    <name evidence="2" type="ORF">CALCODRAFT_521433</name>
</gene>
<protein>
    <submittedName>
        <fullName evidence="2">Uncharacterized protein</fullName>
    </submittedName>
</protein>
<proteinExistence type="predicted"/>
<dbReference type="AlphaFoldDB" id="A0A165CSL2"/>
<evidence type="ECO:0000313" key="2">
    <source>
        <dbReference type="EMBL" id="KZT51320.1"/>
    </source>
</evidence>
<keyword evidence="1" id="KW-1133">Transmembrane helix</keyword>
<keyword evidence="1" id="KW-0812">Transmembrane</keyword>
<evidence type="ECO:0000313" key="3">
    <source>
        <dbReference type="Proteomes" id="UP000076842"/>
    </source>
</evidence>
<dbReference type="InParanoid" id="A0A165CSL2"/>
<evidence type="ECO:0000256" key="1">
    <source>
        <dbReference type="SAM" id="Phobius"/>
    </source>
</evidence>
<reference evidence="2 3" key="1">
    <citation type="journal article" date="2016" name="Mol. Biol. Evol.">
        <title>Comparative Genomics of Early-Diverging Mushroom-Forming Fungi Provides Insights into the Origins of Lignocellulose Decay Capabilities.</title>
        <authorList>
            <person name="Nagy L.G."/>
            <person name="Riley R."/>
            <person name="Tritt A."/>
            <person name="Adam C."/>
            <person name="Daum C."/>
            <person name="Floudas D."/>
            <person name="Sun H."/>
            <person name="Yadav J.S."/>
            <person name="Pangilinan J."/>
            <person name="Larsson K.H."/>
            <person name="Matsuura K."/>
            <person name="Barry K."/>
            <person name="Labutti K."/>
            <person name="Kuo R."/>
            <person name="Ohm R.A."/>
            <person name="Bhattacharya S.S."/>
            <person name="Shirouzu T."/>
            <person name="Yoshinaga Y."/>
            <person name="Martin F.M."/>
            <person name="Grigoriev I.V."/>
            <person name="Hibbett D.S."/>
        </authorList>
    </citation>
    <scope>NUCLEOTIDE SEQUENCE [LARGE SCALE GENOMIC DNA]</scope>
    <source>
        <strain evidence="2 3">HHB12733</strain>
    </source>
</reference>
<feature type="transmembrane region" description="Helical" evidence="1">
    <location>
        <begin position="623"/>
        <end position="643"/>
    </location>
</feature>
<accession>A0A165CSL2</accession>